<comment type="caution">
    <text evidence="1">The sequence shown here is derived from an EMBL/GenBank/DDBJ whole genome shotgun (WGS) entry which is preliminary data.</text>
</comment>
<dbReference type="EMBL" id="JAKIKT010000001">
    <property type="protein sequence ID" value="MCL2913077.1"/>
    <property type="molecule type" value="Genomic_DNA"/>
</dbReference>
<accession>A0ABT0N3Q5</accession>
<evidence type="ECO:0000313" key="2">
    <source>
        <dbReference type="Proteomes" id="UP001202831"/>
    </source>
</evidence>
<name>A0ABT0N3Q5_9GAMM</name>
<dbReference type="Proteomes" id="UP001202831">
    <property type="component" value="Unassembled WGS sequence"/>
</dbReference>
<gene>
    <name evidence="1" type="ORF">L2725_04655</name>
</gene>
<protein>
    <submittedName>
        <fullName evidence="1">Uncharacterized protein</fullName>
    </submittedName>
</protein>
<dbReference type="RefSeq" id="WP_249247866.1">
    <property type="nucleotide sequence ID" value="NZ_JAKIKT010000001.1"/>
</dbReference>
<organism evidence="1 2">
    <name type="scientific">Shewanella corallii</name>
    <dbReference type="NCBI Taxonomy" id="560080"/>
    <lineage>
        <taxon>Bacteria</taxon>
        <taxon>Pseudomonadati</taxon>
        <taxon>Pseudomonadota</taxon>
        <taxon>Gammaproteobacteria</taxon>
        <taxon>Alteromonadales</taxon>
        <taxon>Shewanellaceae</taxon>
        <taxon>Shewanella</taxon>
    </lineage>
</organism>
<reference evidence="1 2" key="1">
    <citation type="submission" date="2022-01" db="EMBL/GenBank/DDBJ databases">
        <title>Whole genome-based taxonomy of the Shewanellaceae.</title>
        <authorList>
            <person name="Martin-Rodriguez A.J."/>
        </authorList>
    </citation>
    <scope>NUCLEOTIDE SEQUENCE [LARGE SCALE GENOMIC DNA]</scope>
    <source>
        <strain evidence="1 2">DSM 21332</strain>
    </source>
</reference>
<sequence length="105" mass="12447">MDEVEEFEEELTSYIHDLFLGNEFLEWRNGLEQYSEGQWHCLIVKLSDADAPIDRLRDFGEQTYSKLVFNYVKAPDYKESKTLMVQFTVSGSLWHSLVWHCPDHN</sequence>
<proteinExistence type="predicted"/>
<evidence type="ECO:0000313" key="1">
    <source>
        <dbReference type="EMBL" id="MCL2913077.1"/>
    </source>
</evidence>
<keyword evidence="2" id="KW-1185">Reference proteome</keyword>